<comment type="caution">
    <text evidence="12">Lacks conserved residue(s) required for the propagation of feature annotation.</text>
</comment>
<keyword evidence="7 12" id="KW-0812">Transmembrane</keyword>
<dbReference type="InterPro" id="IPR007070">
    <property type="entry name" value="GPI_EtnP_transferase_1"/>
</dbReference>
<feature type="transmembrane region" description="Helical" evidence="12">
    <location>
        <begin position="528"/>
        <end position="548"/>
    </location>
</feature>
<dbReference type="InterPro" id="IPR017852">
    <property type="entry name" value="GPI_EtnP_transferase_1_C"/>
</dbReference>
<dbReference type="InterPro" id="IPR002591">
    <property type="entry name" value="Phosphodiest/P_Trfase"/>
</dbReference>
<evidence type="ECO:0000256" key="10">
    <source>
        <dbReference type="ARBA" id="ARBA00023136"/>
    </source>
</evidence>
<dbReference type="GO" id="GO:0005789">
    <property type="term" value="C:endoplasmic reticulum membrane"/>
    <property type="evidence" value="ECO:0007669"/>
    <property type="project" value="UniProtKB-SubCell"/>
</dbReference>
<keyword evidence="11" id="KW-0325">Glycoprotein</keyword>
<comment type="function">
    <text evidence="12">Ethanolamine phosphate transferase involved in glycosylphosphatidylinositol-anchor biosynthesis. Transfers ethanolamine phosphate to the first alpha-1,4-linked mannose of the glycosylphosphatidylinositol precursor of GPI-anchor.</text>
</comment>
<keyword evidence="10 12" id="KW-0472">Membrane</keyword>
<keyword evidence="6 12" id="KW-0808">Transferase</keyword>
<evidence type="ECO:0000256" key="6">
    <source>
        <dbReference type="ARBA" id="ARBA00022679"/>
    </source>
</evidence>
<evidence type="ECO:0000256" key="5">
    <source>
        <dbReference type="ARBA" id="ARBA00022502"/>
    </source>
</evidence>
<dbReference type="Proteomes" id="UP000192223">
    <property type="component" value="Unplaced"/>
</dbReference>
<evidence type="ECO:0000313" key="14">
    <source>
        <dbReference type="Proteomes" id="UP000192223"/>
    </source>
</evidence>
<organism evidence="14 15">
    <name type="scientific">Agrilus planipennis</name>
    <name type="common">Emerald ash borer</name>
    <name type="synonym">Agrilus marcopoli</name>
    <dbReference type="NCBI Taxonomy" id="224129"/>
    <lineage>
        <taxon>Eukaryota</taxon>
        <taxon>Metazoa</taxon>
        <taxon>Ecdysozoa</taxon>
        <taxon>Arthropoda</taxon>
        <taxon>Hexapoda</taxon>
        <taxon>Insecta</taxon>
        <taxon>Pterygota</taxon>
        <taxon>Neoptera</taxon>
        <taxon>Endopterygota</taxon>
        <taxon>Coleoptera</taxon>
        <taxon>Polyphaga</taxon>
        <taxon>Elateriformia</taxon>
        <taxon>Buprestoidea</taxon>
        <taxon>Buprestidae</taxon>
        <taxon>Agrilinae</taxon>
        <taxon>Agrilus</taxon>
    </lineage>
</organism>
<accession>A0A7F5RE21</accession>
<evidence type="ECO:0000256" key="2">
    <source>
        <dbReference type="ARBA" id="ARBA00004687"/>
    </source>
</evidence>
<keyword evidence="14" id="KW-1185">Reference proteome</keyword>
<dbReference type="AlphaFoldDB" id="A0A7F5RE21"/>
<keyword evidence="8 12" id="KW-0256">Endoplasmic reticulum</keyword>
<name>A0A7F5RE21_AGRPL</name>
<gene>
    <name evidence="15" type="primary">LOC108737558</name>
</gene>
<evidence type="ECO:0000259" key="13">
    <source>
        <dbReference type="Pfam" id="PF04987"/>
    </source>
</evidence>
<comment type="similarity">
    <text evidence="3 12">Belongs to the PIGG/PIGN/PIGO family. PIGN subfamily.</text>
</comment>
<evidence type="ECO:0000256" key="8">
    <source>
        <dbReference type="ARBA" id="ARBA00022824"/>
    </source>
</evidence>
<keyword evidence="9 12" id="KW-1133">Transmembrane helix</keyword>
<dbReference type="InParanoid" id="A0A7F5RE21"/>
<dbReference type="InterPro" id="IPR017850">
    <property type="entry name" value="Alkaline_phosphatase_core_sf"/>
</dbReference>
<dbReference type="RefSeq" id="XP_025834221.1">
    <property type="nucleotide sequence ID" value="XM_025978436.1"/>
</dbReference>
<sequence length="557" mass="64019">MEPDQRIRTKITPLIILAFAVHILLLLSVLDIYFTSPLEHGMIHHRANISNPPARRLVLLLADGLRASALFNKDMPTATPFLYSIKENEGAWGIAHTQVPTESRPGHIAIFAGFYEDPSAIFKGWRDNPVDFDTVINQSTKSVCFGSPDIVNMFNKYNYSHITSYYYDPLMEDFSGKWKSVVLDQWVMEHSKKYIQSGRLSGSQDGVIVFLHLLGIDTAGHSFKPVSMEYKLNIEELDKEINLFVKFFTNYFHDNDTAFIFTSDHGMTDWGSHGAGSKDETEVPFIAWGSGIPKTAERHDLNLTDIAPLISALLGINFPTNSLGITPLHFLNAPIKDTAQIVYANALQLYELFMAKEKKIKKNPIVVFKPFYKLPKEKLIGWKSYMEDLFQMENYQEVIKFTENVINNLVEGIKYYNSYFQIYLSLLSTLAFIGWLLYLISWLPIFSNVYSSIGTGDWNYHNIKEKPLSVVFLFLNVIGFVISRAMGFIYYYTLYVLFPMASWYLVYLRSNYMRLLYNWLMQFKVRTLLSFAITYGIGTEMLVSCFLFNKTKSRCGI</sequence>
<dbReference type="PANTHER" id="PTHR12250:SF0">
    <property type="entry name" value="GPI ETHANOLAMINE PHOSPHATE TRANSFERASE 1"/>
    <property type="match status" value="1"/>
</dbReference>
<dbReference type="GO" id="GO:0006506">
    <property type="term" value="P:GPI anchor biosynthetic process"/>
    <property type="evidence" value="ECO:0007669"/>
    <property type="project" value="UniProtKB-UniPathway"/>
</dbReference>
<dbReference type="PANTHER" id="PTHR12250">
    <property type="entry name" value="PHOSPHATIDYLINOSITOL GLYCAN, CLASS N"/>
    <property type="match status" value="1"/>
</dbReference>
<reference evidence="15" key="1">
    <citation type="submission" date="2025-08" db="UniProtKB">
        <authorList>
            <consortium name="RefSeq"/>
        </authorList>
    </citation>
    <scope>IDENTIFICATION</scope>
    <source>
        <tissue evidence="15">Entire body</tissue>
    </source>
</reference>
<feature type="transmembrane region" description="Helical" evidence="12">
    <location>
        <begin position="422"/>
        <end position="446"/>
    </location>
</feature>
<proteinExistence type="inferred from homology"/>
<dbReference type="EC" id="2.-.-.-" evidence="12"/>
<evidence type="ECO:0000313" key="15">
    <source>
        <dbReference type="RefSeq" id="XP_025834221.1"/>
    </source>
</evidence>
<dbReference type="Pfam" id="PF04987">
    <property type="entry name" value="PigN"/>
    <property type="match status" value="1"/>
</dbReference>
<dbReference type="InterPro" id="IPR037671">
    <property type="entry name" value="PIGN_N"/>
</dbReference>
<evidence type="ECO:0000256" key="3">
    <source>
        <dbReference type="ARBA" id="ARBA00008400"/>
    </source>
</evidence>
<protein>
    <recommendedName>
        <fullName evidence="4 12">GPI ethanolamine phosphate transferase 1</fullName>
        <ecNumber evidence="12">2.-.-.-</ecNumber>
    </recommendedName>
</protein>
<keyword evidence="5 12" id="KW-0337">GPI-anchor biosynthesis</keyword>
<dbReference type="Gene3D" id="3.40.720.10">
    <property type="entry name" value="Alkaline Phosphatase, subunit A"/>
    <property type="match status" value="2"/>
</dbReference>
<evidence type="ECO:0000256" key="7">
    <source>
        <dbReference type="ARBA" id="ARBA00022692"/>
    </source>
</evidence>
<evidence type="ECO:0000256" key="9">
    <source>
        <dbReference type="ARBA" id="ARBA00022989"/>
    </source>
</evidence>
<dbReference type="GeneID" id="108737558"/>
<comment type="subcellular location">
    <subcellularLocation>
        <location evidence="1 12">Endoplasmic reticulum membrane</location>
        <topology evidence="1 12">Multi-pass membrane protein</topology>
    </subcellularLocation>
</comment>
<feature type="transmembrane region" description="Helical" evidence="12">
    <location>
        <begin position="12"/>
        <end position="34"/>
    </location>
</feature>
<evidence type="ECO:0000256" key="4">
    <source>
        <dbReference type="ARBA" id="ARBA00020831"/>
    </source>
</evidence>
<evidence type="ECO:0000256" key="1">
    <source>
        <dbReference type="ARBA" id="ARBA00004477"/>
    </source>
</evidence>
<dbReference type="UniPathway" id="UPA00196"/>
<feature type="transmembrane region" description="Helical" evidence="12">
    <location>
        <begin position="489"/>
        <end position="508"/>
    </location>
</feature>
<feature type="transmembrane region" description="Helical" evidence="12">
    <location>
        <begin position="466"/>
        <end position="482"/>
    </location>
</feature>
<evidence type="ECO:0000256" key="12">
    <source>
        <dbReference type="RuleBase" id="RU367138"/>
    </source>
</evidence>
<dbReference type="KEGG" id="apln:108737558"/>
<dbReference type="SUPFAM" id="SSF53649">
    <property type="entry name" value="Alkaline phosphatase-like"/>
    <property type="match status" value="1"/>
</dbReference>
<evidence type="ECO:0000256" key="11">
    <source>
        <dbReference type="ARBA" id="ARBA00023180"/>
    </source>
</evidence>
<dbReference type="CDD" id="cd16020">
    <property type="entry name" value="GPI_EPT_1"/>
    <property type="match status" value="1"/>
</dbReference>
<dbReference type="FunCoup" id="A0A7F5RE21">
    <property type="interactions" value="1106"/>
</dbReference>
<feature type="domain" description="GPI ethanolamine phosphate transferase 1 C-terminal" evidence="13">
    <location>
        <begin position="411"/>
        <end position="550"/>
    </location>
</feature>
<dbReference type="Pfam" id="PF01663">
    <property type="entry name" value="Phosphodiest"/>
    <property type="match status" value="1"/>
</dbReference>
<dbReference type="GO" id="GO:0051377">
    <property type="term" value="F:mannose-ethanolamine phosphotransferase activity"/>
    <property type="evidence" value="ECO:0007669"/>
    <property type="project" value="UniProtKB-UniRule"/>
</dbReference>
<comment type="pathway">
    <text evidence="2 12">Glycolipid biosynthesis; glycosylphosphatidylinositol-anchor biosynthesis.</text>
</comment>
<dbReference type="OrthoDB" id="2748310at2759"/>